<dbReference type="KEGG" id="vg:65102804"/>
<evidence type="ECO:0000259" key="14">
    <source>
        <dbReference type="PROSITE" id="PS51292"/>
    </source>
</evidence>
<feature type="domain" description="RING-type" evidence="13">
    <location>
        <begin position="2"/>
        <end position="49"/>
    </location>
</feature>
<organism evidence="15">
    <name type="scientific">Phascolarctid gammaherpesvirus 1</name>
    <dbReference type="NCBI Taxonomy" id="2249313"/>
    <lineage>
        <taxon>Viruses</taxon>
        <taxon>Duplodnaviria</taxon>
        <taxon>Heunggongvirae</taxon>
        <taxon>Peploviricota</taxon>
        <taxon>Herviviricetes</taxon>
        <taxon>Herpesvirales</taxon>
        <taxon>Orthoherpesviridae</taxon>
        <taxon>Gammaherpesvirinae</taxon>
        <taxon>Manticavirus</taxon>
        <taxon>Manticavirus phascolarctidgamma1</taxon>
    </lineage>
</organism>
<dbReference type="Pfam" id="PF12906">
    <property type="entry name" value="RINGv"/>
    <property type="match status" value="1"/>
</dbReference>
<protein>
    <submittedName>
        <fullName evidence="15">E3-M1/8-like protein</fullName>
    </submittedName>
</protein>
<comment type="subcellular location">
    <subcellularLocation>
        <location evidence="1">Membrane</location>
        <topology evidence="1">Multi-pass membrane protein</topology>
    </subcellularLocation>
</comment>
<dbReference type="EMBL" id="MG452722">
    <property type="protein sequence ID" value="AZB49249.1"/>
    <property type="molecule type" value="Genomic_DNA"/>
</dbReference>
<feature type="transmembrane region" description="Helical" evidence="12">
    <location>
        <begin position="108"/>
        <end position="132"/>
    </location>
</feature>
<dbReference type="InterPro" id="IPR013083">
    <property type="entry name" value="Znf_RING/FYVE/PHD"/>
</dbReference>
<keyword evidence="5" id="KW-0479">Metal-binding</keyword>
<evidence type="ECO:0000256" key="10">
    <source>
        <dbReference type="ARBA" id="ARBA00023136"/>
    </source>
</evidence>
<evidence type="ECO:0000313" key="15">
    <source>
        <dbReference type="EMBL" id="AZB49249.1"/>
    </source>
</evidence>
<dbReference type="PROSITE" id="PS51292">
    <property type="entry name" value="ZF_RING_CH"/>
    <property type="match status" value="1"/>
</dbReference>
<dbReference type="PANTHER" id="PTHR46065">
    <property type="entry name" value="E3 UBIQUITIN-PROTEIN LIGASE MARCH 2/3 FAMILY MEMBER"/>
    <property type="match status" value="1"/>
</dbReference>
<gene>
    <name evidence="15" type="primary">E3-M1</name>
</gene>
<sequence length="175" mass="20134">MCRICFDCESGYEPLLTPCRCSGTMKFIHASCLVKWFKTSTRTQCELCNFNFKYEIREKTQTFPSWREDRALYKQLCIWVALLVFPITAFFAVLCLILNLQLDAVTKAIFVGIMLCAVVTQVSITRGFIALLRRLKTFLQIRSAEIIFFNVEEDIDILVAGTGDSDHVEFVEETE</sequence>
<feature type="transmembrane region" description="Helical" evidence="12">
    <location>
        <begin position="76"/>
        <end position="102"/>
    </location>
</feature>
<dbReference type="GO" id="GO:0008270">
    <property type="term" value="F:zinc ion binding"/>
    <property type="evidence" value="ECO:0007669"/>
    <property type="project" value="UniProtKB-KW"/>
</dbReference>
<dbReference type="GO" id="GO:0016567">
    <property type="term" value="P:protein ubiquitination"/>
    <property type="evidence" value="ECO:0007669"/>
    <property type="project" value="TreeGrafter"/>
</dbReference>
<evidence type="ECO:0000256" key="5">
    <source>
        <dbReference type="ARBA" id="ARBA00022723"/>
    </source>
</evidence>
<reference evidence="15" key="1">
    <citation type="submission" date="2017-11" db="EMBL/GenBank/DDBJ databases">
        <title>The distinct marsupial branch of gammaherpesviruses includes novel host-derived genes seldom found in other viruses.</title>
        <authorList>
            <person name="Vaz P.K."/>
        </authorList>
    </citation>
    <scope>NUCLEOTIDE SEQUENCE</scope>
    <source>
        <strain evidence="15">36M/11</strain>
    </source>
</reference>
<dbReference type="GeneID" id="65102804"/>
<evidence type="ECO:0000256" key="12">
    <source>
        <dbReference type="SAM" id="Phobius"/>
    </source>
</evidence>
<accession>A0A3S8D7V4</accession>
<dbReference type="GO" id="GO:0016020">
    <property type="term" value="C:membrane"/>
    <property type="evidence" value="ECO:0007669"/>
    <property type="project" value="UniProtKB-SubCell"/>
</dbReference>
<keyword evidence="16" id="KW-1185">Reference proteome</keyword>
<evidence type="ECO:0000256" key="6">
    <source>
        <dbReference type="ARBA" id="ARBA00022771"/>
    </source>
</evidence>
<dbReference type="InterPro" id="IPR011016">
    <property type="entry name" value="Znf_RING-CH"/>
</dbReference>
<dbReference type="CDD" id="cd16495">
    <property type="entry name" value="RING_CH-C4HC3_MARCH"/>
    <property type="match status" value="1"/>
</dbReference>
<feature type="domain" description="RING-CH-type" evidence="14">
    <location>
        <begin position="1"/>
        <end position="55"/>
    </location>
</feature>
<evidence type="ECO:0000256" key="3">
    <source>
        <dbReference type="ARBA" id="ARBA00022679"/>
    </source>
</evidence>
<evidence type="ECO:0000256" key="8">
    <source>
        <dbReference type="ARBA" id="ARBA00022833"/>
    </source>
</evidence>
<name>A0A3S8D7V4_9GAMA</name>
<dbReference type="RefSeq" id="YP_010087519.1">
    <property type="nucleotide sequence ID" value="NC_055555.1"/>
</dbReference>
<keyword evidence="8" id="KW-0862">Zinc</keyword>
<evidence type="ECO:0000313" key="16">
    <source>
        <dbReference type="Proteomes" id="UP000677407"/>
    </source>
</evidence>
<dbReference type="InterPro" id="IPR001841">
    <property type="entry name" value="Znf_RING"/>
</dbReference>
<evidence type="ECO:0000256" key="9">
    <source>
        <dbReference type="ARBA" id="ARBA00022989"/>
    </source>
</evidence>
<evidence type="ECO:0000256" key="1">
    <source>
        <dbReference type="ARBA" id="ARBA00004141"/>
    </source>
</evidence>
<keyword evidence="3" id="KW-0808">Transferase</keyword>
<keyword evidence="4 12" id="KW-0812">Transmembrane</keyword>
<evidence type="ECO:0000256" key="4">
    <source>
        <dbReference type="ARBA" id="ARBA00022692"/>
    </source>
</evidence>
<evidence type="ECO:0000256" key="2">
    <source>
        <dbReference type="ARBA" id="ARBA00022581"/>
    </source>
</evidence>
<dbReference type="SMART" id="SM00744">
    <property type="entry name" value="RINGv"/>
    <property type="match status" value="1"/>
</dbReference>
<keyword evidence="9 12" id="KW-1133">Transmembrane helix</keyword>
<proteinExistence type="predicted"/>
<dbReference type="GO" id="GO:0004842">
    <property type="term" value="F:ubiquitin-protein transferase activity"/>
    <property type="evidence" value="ECO:0007669"/>
    <property type="project" value="TreeGrafter"/>
</dbReference>
<keyword evidence="2" id="KW-0945">Host-virus interaction</keyword>
<evidence type="ECO:0000256" key="7">
    <source>
        <dbReference type="ARBA" id="ARBA00022786"/>
    </source>
</evidence>
<keyword evidence="6 11" id="KW-0863">Zinc-finger</keyword>
<dbReference type="Proteomes" id="UP000677407">
    <property type="component" value="Segment"/>
</dbReference>
<keyword evidence="10 12" id="KW-0472">Membrane</keyword>
<dbReference type="PANTHER" id="PTHR46065:SF6">
    <property type="entry name" value="RING FINGER CONTAINING PROTEIN, PUTATIVE-RELATED"/>
    <property type="match status" value="1"/>
</dbReference>
<evidence type="ECO:0000256" key="11">
    <source>
        <dbReference type="PROSITE-ProRule" id="PRU00175"/>
    </source>
</evidence>
<evidence type="ECO:0000259" key="13">
    <source>
        <dbReference type="PROSITE" id="PS50089"/>
    </source>
</evidence>
<dbReference type="SUPFAM" id="SSF57850">
    <property type="entry name" value="RING/U-box"/>
    <property type="match status" value="1"/>
</dbReference>
<dbReference type="Gene3D" id="3.30.40.10">
    <property type="entry name" value="Zinc/RING finger domain, C3HC4 (zinc finger)"/>
    <property type="match status" value="1"/>
</dbReference>
<dbReference type="PROSITE" id="PS50089">
    <property type="entry name" value="ZF_RING_2"/>
    <property type="match status" value="1"/>
</dbReference>
<keyword evidence="7" id="KW-0833">Ubl conjugation pathway</keyword>